<feature type="region of interest" description="Disordered" evidence="1">
    <location>
        <begin position="302"/>
        <end position="323"/>
    </location>
</feature>
<organism evidence="2 3">
    <name type="scientific">Polarella glacialis</name>
    <name type="common">Dinoflagellate</name>
    <dbReference type="NCBI Taxonomy" id="89957"/>
    <lineage>
        <taxon>Eukaryota</taxon>
        <taxon>Sar</taxon>
        <taxon>Alveolata</taxon>
        <taxon>Dinophyceae</taxon>
        <taxon>Suessiales</taxon>
        <taxon>Suessiaceae</taxon>
        <taxon>Polarella</taxon>
    </lineage>
</organism>
<dbReference type="SUPFAM" id="SSF53474">
    <property type="entry name" value="alpha/beta-Hydrolases"/>
    <property type="match status" value="1"/>
</dbReference>
<gene>
    <name evidence="2" type="ORF">PGLA2088_LOCUS42058</name>
</gene>
<evidence type="ECO:0000313" key="2">
    <source>
        <dbReference type="EMBL" id="CAE8721665.1"/>
    </source>
</evidence>
<accession>A0A813L8E6</accession>
<feature type="compositionally biased region" description="Basic and acidic residues" evidence="1">
    <location>
        <begin position="778"/>
        <end position="789"/>
    </location>
</feature>
<dbReference type="Gene3D" id="3.90.190.10">
    <property type="entry name" value="Protein tyrosine phosphatase superfamily"/>
    <property type="match status" value="1"/>
</dbReference>
<feature type="region of interest" description="Disordered" evidence="1">
    <location>
        <begin position="766"/>
        <end position="850"/>
    </location>
</feature>
<dbReference type="SUPFAM" id="SSF52799">
    <property type="entry name" value="(Phosphotyrosine protein) phosphatases II"/>
    <property type="match status" value="1"/>
</dbReference>
<comment type="caution">
    <text evidence="2">The sequence shown here is derived from an EMBL/GenBank/DDBJ whole genome shotgun (WGS) entry which is preliminary data.</text>
</comment>
<dbReference type="PANTHER" id="PTHR36513:SF1">
    <property type="entry name" value="TRANSMEMBRANE PROTEIN"/>
    <property type="match status" value="1"/>
</dbReference>
<dbReference type="Proteomes" id="UP000626109">
    <property type="component" value="Unassembled WGS sequence"/>
</dbReference>
<dbReference type="Pfam" id="PF05990">
    <property type="entry name" value="DUF900"/>
    <property type="match status" value="1"/>
</dbReference>
<dbReference type="InterPro" id="IPR029021">
    <property type="entry name" value="Prot-tyrosine_phosphatase-like"/>
</dbReference>
<reference evidence="2" key="1">
    <citation type="submission" date="2021-02" db="EMBL/GenBank/DDBJ databases">
        <authorList>
            <person name="Dougan E. K."/>
            <person name="Rhodes N."/>
            <person name="Thang M."/>
            <person name="Chan C."/>
        </authorList>
    </citation>
    <scope>NUCLEOTIDE SEQUENCE</scope>
</reference>
<evidence type="ECO:0000313" key="3">
    <source>
        <dbReference type="Proteomes" id="UP000626109"/>
    </source>
</evidence>
<feature type="compositionally biased region" description="Low complexity" evidence="1">
    <location>
        <begin position="304"/>
        <end position="323"/>
    </location>
</feature>
<dbReference type="EMBL" id="CAJNNW010034130">
    <property type="protein sequence ID" value="CAE8721665.1"/>
    <property type="molecule type" value="Genomic_DNA"/>
</dbReference>
<sequence>MDRRPTSGYVARAVPFLGREEPSTTSEASAMASWDTHWEEVQDHLMAYEFGPAVVRWQDEYMPKDCDQVSLDGGVPEEHDYELPVGAVRRLCQVGRLSLLLESGQVVPRPLSRSLRDDGSCVRRVDTASHVCSYSVSRAEQPSPTEKMQRMMLQTFAQKLSSTRLSGSTWWGASSEWPGFALLLALLVATSSTSGRNPGVVTCAPKRSDKEVDLMEDDEDQSEDEGMTCSLRILPWREFIALKLDKWRKTNSLTLDEDFAFFFVTYEEALKNAGRGVAEAWLIARAATLEDLPSKAARAYETQLSNPPRSSGASSSSGLGLSPVPRAQLKKRLSIDQKSMRELGLLSTCRPDEEQYRIEALQTRAMRLATNAEAETVRRAEITWSELRVFAAGRKLSIPALTVLQAETFIKKHKGSTGALVALKWMQRNLGFSGPWNEVVTKGSIRGKSVFGLDSNQAAVAEPAMVAALEHQISCAMLAGNTVWCALLSQWMMAVGCIRLRHLKRSEPLRASDSGLHFHCRKGKQLAQRSGFDWSLSATFSTHQVQLGCALSGTMEADTCKPLDSQTAVSICRVALESTAQDVSLLRTYSWRRVAPTIAHYLRFSETEKCALSEWQDKSAIGTANPSAIRYSSARYAESMRSEWKEAEEYATNETVVALQDDVRTAWKSHEFDLRQVKRFVVAATMRKELPTMPSIPYKLLSATMRDGAVLCPAYQTEGGCNDQSCLKAHRCAVLLRQGRVCGGYGHGGTACINKKYQKEAVPTAKAKPLLKPSQVDPEVKAEPVKRASQEVQEEEGEKSSLGQRLREQQAKRRKTGKGGNTVDASASDEGAWGEKGSDGRPKGKGAQRGKHFDRLAAQRWQQKGHGGTAEPPKMIAKFRQSGGELWLSGLPMERSSSEFAGKGITLQVYCFGKHPQEVGGTGVPGAYCVRLELSNPSRRTEEWQAVCRLLAITLFAGESAVVHCMAGVHRAATVGAMTRSKLRHETFEVASSVVQRVRNVEIEKVVKQRGIAGWIRSTLAKYTRLPRIGPPVDQWVAAQAVGSRLHASHAAPPQMDQALLCKWRQRAAHFGSEPLVASSLQEAVGWGRQLCPECKAKLPASLRQQEVSVLQLVHNTNMIGPQQTLTMMLDLRVHHRPLVWLLAYQEIQCRGKSSYINQPVEYSQSMDTLKELVEELVHSYNFRQEKDRQSLRLETISGEQFKMQAQMSRNLHTDERLSTVPVQFTEGERVGYVSDEVLLDIRSPSKPEALVFIHGFNCDVATALGRVAQTFSLGSMESHIIPFVFSYAGGMELTYFQARNTFPDYGADLASFLTQLSEHFHEVHILTHSCGAEFFLANWSAISGCFMPSKFGLGEAHRSTNGTVAGKRWVPQGRRGSGQDRRLHLATLTMLNPDVLHDMVLKLLPEVMEVAEHFTAYNDSNDGALFWSGMVRGAMSLLFGGRCRAPRLFGKSVKSMWLEQVQSERHLSGDAMHKRDRKHAPVFRRQAFSSGSLLRRPEVPGDGCIDIIDCSNIDQNVHDLRHNYYMLNTQMVEDVCELIGLREKAAFRSRLCQHGDGNVFSFLSPPSYLKE</sequence>
<dbReference type="PANTHER" id="PTHR36513">
    <property type="entry name" value="ABC TRANSMEMBRANE TYPE-1 DOMAIN-CONTAINING PROTEIN"/>
    <property type="match status" value="1"/>
</dbReference>
<protein>
    <submittedName>
        <fullName evidence="2">Uncharacterized protein</fullName>
    </submittedName>
</protein>
<proteinExistence type="predicted"/>
<evidence type="ECO:0000256" key="1">
    <source>
        <dbReference type="SAM" id="MobiDB-lite"/>
    </source>
</evidence>
<name>A0A813L8E6_POLGL</name>
<dbReference type="InterPro" id="IPR010297">
    <property type="entry name" value="DUF900_hydrolase"/>
</dbReference>
<dbReference type="InterPro" id="IPR029058">
    <property type="entry name" value="AB_hydrolase_fold"/>
</dbReference>